<dbReference type="Proteomes" id="UP000827092">
    <property type="component" value="Unassembled WGS sequence"/>
</dbReference>
<organism evidence="2 3">
    <name type="scientific">Oedothorax gibbosus</name>
    <dbReference type="NCBI Taxonomy" id="931172"/>
    <lineage>
        <taxon>Eukaryota</taxon>
        <taxon>Metazoa</taxon>
        <taxon>Ecdysozoa</taxon>
        <taxon>Arthropoda</taxon>
        <taxon>Chelicerata</taxon>
        <taxon>Arachnida</taxon>
        <taxon>Araneae</taxon>
        <taxon>Araneomorphae</taxon>
        <taxon>Entelegynae</taxon>
        <taxon>Araneoidea</taxon>
        <taxon>Linyphiidae</taxon>
        <taxon>Erigoninae</taxon>
        <taxon>Oedothorax</taxon>
    </lineage>
</organism>
<feature type="region of interest" description="Disordered" evidence="1">
    <location>
        <begin position="27"/>
        <end position="65"/>
    </location>
</feature>
<evidence type="ECO:0000313" key="2">
    <source>
        <dbReference type="EMBL" id="KAG8186435.1"/>
    </source>
</evidence>
<dbReference type="AlphaFoldDB" id="A0AAV6UPR9"/>
<comment type="caution">
    <text evidence="2">The sequence shown here is derived from an EMBL/GenBank/DDBJ whole genome shotgun (WGS) entry which is preliminary data.</text>
</comment>
<accession>A0AAV6UPR9</accession>
<proteinExistence type="predicted"/>
<protein>
    <submittedName>
        <fullName evidence="2">Uncharacterized protein</fullName>
    </submittedName>
</protein>
<dbReference type="EMBL" id="JAFNEN010000302">
    <property type="protein sequence ID" value="KAG8186435.1"/>
    <property type="molecule type" value="Genomic_DNA"/>
</dbReference>
<name>A0AAV6UPR9_9ARAC</name>
<keyword evidence="3" id="KW-1185">Reference proteome</keyword>
<evidence type="ECO:0000313" key="3">
    <source>
        <dbReference type="Proteomes" id="UP000827092"/>
    </source>
</evidence>
<gene>
    <name evidence="2" type="ORF">JTE90_023165</name>
</gene>
<reference evidence="2 3" key="1">
    <citation type="journal article" date="2022" name="Nat. Ecol. Evol.">
        <title>A masculinizing supergene underlies an exaggerated male reproductive morph in a spider.</title>
        <authorList>
            <person name="Hendrickx F."/>
            <person name="De Corte Z."/>
            <person name="Sonet G."/>
            <person name="Van Belleghem S.M."/>
            <person name="Kostlbacher S."/>
            <person name="Vangestel C."/>
        </authorList>
    </citation>
    <scope>NUCLEOTIDE SEQUENCE [LARGE SCALE GENOMIC DNA]</scope>
    <source>
        <strain evidence="2">W744_W776</strain>
    </source>
</reference>
<evidence type="ECO:0000256" key="1">
    <source>
        <dbReference type="SAM" id="MobiDB-lite"/>
    </source>
</evidence>
<sequence>MPDGFMVHHPLQTPPFCRKRFRYRNHKSAELSGKSSLQDVISRRHSQRERRDSKEGGTPGFGASLESQDCFKVQVSTTIYDAVRLFLSWNGSPIH</sequence>